<feature type="transmembrane region" description="Helical" evidence="8">
    <location>
        <begin position="268"/>
        <end position="288"/>
    </location>
</feature>
<reference evidence="9 11" key="2">
    <citation type="journal article" date="2020" name="Int. J. Syst. Evol. Microbiol.">
        <title>Vagococcus xieshaowenii sp. nov., isolated from snow finch (Montifringilla taczanowskii) cloacal content.</title>
        <authorList>
            <person name="Ge Y."/>
            <person name="Yang J."/>
            <person name="Lai X.H."/>
            <person name="Zhang G."/>
            <person name="Jin D."/>
            <person name="Lu S."/>
            <person name="Wang B."/>
            <person name="Huang Y."/>
            <person name="Huang Y."/>
            <person name="Ren Z."/>
            <person name="Zhang X."/>
            <person name="Xu J."/>
        </authorList>
    </citation>
    <scope>NUCLEOTIDE SEQUENCE [LARGE SCALE GENOMIC DNA]</scope>
    <source>
        <strain evidence="11">personal::cf-49</strain>
        <strain evidence="9">Personal::cf-49</strain>
    </source>
</reference>
<dbReference type="GO" id="GO:0022857">
    <property type="term" value="F:transmembrane transporter activity"/>
    <property type="evidence" value="ECO:0007669"/>
    <property type="project" value="InterPro"/>
</dbReference>
<feature type="transmembrane region" description="Helical" evidence="8">
    <location>
        <begin position="45"/>
        <end position="64"/>
    </location>
</feature>
<name>A0AAJ5JKV2_9ENTE</name>
<evidence type="ECO:0000313" key="12">
    <source>
        <dbReference type="Proteomes" id="UP000297725"/>
    </source>
</evidence>
<evidence type="ECO:0000256" key="4">
    <source>
        <dbReference type="ARBA" id="ARBA00022475"/>
    </source>
</evidence>
<feature type="transmembrane region" description="Helical" evidence="8">
    <location>
        <begin position="171"/>
        <end position="199"/>
    </location>
</feature>
<dbReference type="EMBL" id="CP038865">
    <property type="protein sequence ID" value="QCA28687.1"/>
    <property type="molecule type" value="Genomic_DNA"/>
</dbReference>
<dbReference type="SUPFAM" id="SSF81345">
    <property type="entry name" value="ABC transporter involved in vitamin B12 uptake, BtuC"/>
    <property type="match status" value="1"/>
</dbReference>
<feature type="transmembrane region" description="Helical" evidence="8">
    <location>
        <begin position="70"/>
        <end position="93"/>
    </location>
</feature>
<evidence type="ECO:0000313" key="10">
    <source>
        <dbReference type="EMBL" id="TFZ40505.1"/>
    </source>
</evidence>
<evidence type="ECO:0000313" key="9">
    <source>
        <dbReference type="EMBL" id="QCA28687.1"/>
    </source>
</evidence>
<organism evidence="10 12">
    <name type="scientific">Vagococcus xieshaowenii</name>
    <dbReference type="NCBI Taxonomy" id="2562451"/>
    <lineage>
        <taxon>Bacteria</taxon>
        <taxon>Bacillati</taxon>
        <taxon>Bacillota</taxon>
        <taxon>Bacilli</taxon>
        <taxon>Lactobacillales</taxon>
        <taxon>Enterococcaceae</taxon>
        <taxon>Vagococcus</taxon>
    </lineage>
</organism>
<dbReference type="RefSeq" id="WP_135254710.1">
    <property type="nucleotide sequence ID" value="NZ_CP038865.1"/>
</dbReference>
<comment type="subcellular location">
    <subcellularLocation>
        <location evidence="1">Cell membrane</location>
        <topology evidence="1">Multi-pass membrane protein</topology>
    </subcellularLocation>
</comment>
<evidence type="ECO:0000256" key="3">
    <source>
        <dbReference type="ARBA" id="ARBA00022448"/>
    </source>
</evidence>
<feature type="transmembrane region" description="Helical" evidence="8">
    <location>
        <begin position="7"/>
        <end position="25"/>
    </location>
</feature>
<keyword evidence="6 8" id="KW-1133">Transmembrane helix</keyword>
<keyword evidence="4" id="KW-1003">Cell membrane</keyword>
<evidence type="ECO:0000256" key="2">
    <source>
        <dbReference type="ARBA" id="ARBA00007935"/>
    </source>
</evidence>
<dbReference type="Proteomes" id="UP000296883">
    <property type="component" value="Chromosome"/>
</dbReference>
<dbReference type="PANTHER" id="PTHR30472">
    <property type="entry name" value="FERRIC ENTEROBACTIN TRANSPORT SYSTEM PERMEASE PROTEIN"/>
    <property type="match status" value="1"/>
</dbReference>
<dbReference type="Gene3D" id="1.10.3470.10">
    <property type="entry name" value="ABC transporter involved in vitamin B12 uptake, BtuC"/>
    <property type="match status" value="1"/>
</dbReference>
<feature type="transmembrane region" description="Helical" evidence="8">
    <location>
        <begin position="133"/>
        <end position="159"/>
    </location>
</feature>
<evidence type="ECO:0000256" key="6">
    <source>
        <dbReference type="ARBA" id="ARBA00022989"/>
    </source>
</evidence>
<protein>
    <submittedName>
        <fullName evidence="10">Iron ABC transporter permease</fullName>
    </submittedName>
</protein>
<keyword evidence="5 8" id="KW-0812">Transmembrane</keyword>
<gene>
    <name evidence="10" type="ORF">E4031_06870</name>
    <name evidence="9" type="ORF">E4Z98_04905</name>
</gene>
<keyword evidence="11" id="KW-1185">Reference proteome</keyword>
<dbReference type="GO" id="GO:0005886">
    <property type="term" value="C:plasma membrane"/>
    <property type="evidence" value="ECO:0007669"/>
    <property type="project" value="UniProtKB-SubCell"/>
</dbReference>
<dbReference type="InterPro" id="IPR037294">
    <property type="entry name" value="ABC_BtuC-like"/>
</dbReference>
<dbReference type="GO" id="GO:0033214">
    <property type="term" value="P:siderophore-iron import into cell"/>
    <property type="evidence" value="ECO:0007669"/>
    <property type="project" value="TreeGrafter"/>
</dbReference>
<sequence>MPKTKERIIWLSLISAVVLMSLLFLTYNTYGNWSFALNFRGKKLLAFIFVGIATSFATISFQTLANNHFLTPSILGFDSLYTLIHTGLFFFMGEQAKLSLLENQLVMFVVNVSLMIVLSTSMFYFLLKKQGNNLYLLLMVGMILGTLFGSVSTFLQVLLDPNEFDKLQGKLFASFANVNTTLLTLAFVFLMIGAGYLWLSAKKMDVLHLGKDVATNLGINVGRFQWQLLFVISLLVAVSTALVGPITFLGFIVANISYQLFNTYKHRILFIGSSLLAILLLIGGQFLVEQVFKWNTTLSVVIEFTGGVYFVGKLLRERK</sequence>
<proteinExistence type="inferred from homology"/>
<feature type="transmembrane region" description="Helical" evidence="8">
    <location>
        <begin position="228"/>
        <end position="256"/>
    </location>
</feature>
<evidence type="ECO:0000256" key="7">
    <source>
        <dbReference type="ARBA" id="ARBA00023136"/>
    </source>
</evidence>
<keyword evidence="3" id="KW-0813">Transport</keyword>
<evidence type="ECO:0000256" key="8">
    <source>
        <dbReference type="SAM" id="Phobius"/>
    </source>
</evidence>
<dbReference type="EMBL" id="SRHU01000024">
    <property type="protein sequence ID" value="TFZ40505.1"/>
    <property type="molecule type" value="Genomic_DNA"/>
</dbReference>
<dbReference type="Proteomes" id="UP000297725">
    <property type="component" value="Unassembled WGS sequence"/>
</dbReference>
<dbReference type="AlphaFoldDB" id="A0AAJ5JKV2"/>
<keyword evidence="7 8" id="KW-0472">Membrane</keyword>
<accession>A0AAJ5JKV2</accession>
<evidence type="ECO:0000256" key="1">
    <source>
        <dbReference type="ARBA" id="ARBA00004651"/>
    </source>
</evidence>
<reference evidence="10 12" key="1">
    <citation type="submission" date="2019-03" db="EMBL/GenBank/DDBJ databases">
        <title>Vagococcus sp. was isolated fron gut of Carduelis flavirostris.</title>
        <authorList>
            <person name="Ge Y."/>
        </authorList>
    </citation>
    <scope>NUCLEOTIDE SEQUENCE [LARGE SCALE GENOMIC DNA]</scope>
    <source>
        <strain evidence="10 12">CF-210</strain>
    </source>
</reference>
<dbReference type="Pfam" id="PF01032">
    <property type="entry name" value="FecCD"/>
    <property type="match status" value="1"/>
</dbReference>
<evidence type="ECO:0000256" key="5">
    <source>
        <dbReference type="ARBA" id="ARBA00022692"/>
    </source>
</evidence>
<evidence type="ECO:0000313" key="11">
    <source>
        <dbReference type="Proteomes" id="UP000296883"/>
    </source>
</evidence>
<feature type="transmembrane region" description="Helical" evidence="8">
    <location>
        <begin position="105"/>
        <end position="127"/>
    </location>
</feature>
<dbReference type="PANTHER" id="PTHR30472:SF19">
    <property type="entry name" value="PETROBACTIN IMPORT SYSTEM PERMEASE PROTEIN YCLO"/>
    <property type="match status" value="1"/>
</dbReference>
<dbReference type="CDD" id="cd06550">
    <property type="entry name" value="TM_ABC_iron-siderophores_like"/>
    <property type="match status" value="1"/>
</dbReference>
<comment type="similarity">
    <text evidence="2">Belongs to the binding-protein-dependent transport system permease family. FecCD subfamily.</text>
</comment>
<dbReference type="InterPro" id="IPR000522">
    <property type="entry name" value="ABC_transptr_permease_BtuC"/>
</dbReference>